<dbReference type="Proteomes" id="UP000548978">
    <property type="component" value="Unassembled WGS sequence"/>
</dbReference>
<comment type="pathway">
    <text evidence="1 7">Amino-acid biosynthesis; L-proline biosynthesis; L-glutamate 5-semialdehyde from L-glutamate: step 2/2.</text>
</comment>
<organism evidence="9 10">
    <name type="scientific">Brevundimonas halotolerans</name>
    <dbReference type="NCBI Taxonomy" id="69670"/>
    <lineage>
        <taxon>Bacteria</taxon>
        <taxon>Pseudomonadati</taxon>
        <taxon>Pseudomonadota</taxon>
        <taxon>Alphaproteobacteria</taxon>
        <taxon>Caulobacterales</taxon>
        <taxon>Caulobacteraceae</taxon>
        <taxon>Brevundimonas</taxon>
    </lineage>
</organism>
<dbReference type="PANTHER" id="PTHR11063">
    <property type="entry name" value="GLUTAMATE SEMIALDEHYDE DEHYDROGENASE"/>
    <property type="match status" value="1"/>
</dbReference>
<dbReference type="HAMAP" id="MF_00412">
    <property type="entry name" value="ProA"/>
    <property type="match status" value="1"/>
</dbReference>
<dbReference type="GO" id="GO:0005737">
    <property type="term" value="C:cytoplasm"/>
    <property type="evidence" value="ECO:0007669"/>
    <property type="project" value="UniProtKB-SubCell"/>
</dbReference>
<dbReference type="InterPro" id="IPR012134">
    <property type="entry name" value="Glu-5-SA_DH"/>
</dbReference>
<dbReference type="PIRSF" id="PIRSF000151">
    <property type="entry name" value="GPR"/>
    <property type="match status" value="1"/>
</dbReference>
<dbReference type="GO" id="GO:0050661">
    <property type="term" value="F:NADP binding"/>
    <property type="evidence" value="ECO:0007669"/>
    <property type="project" value="InterPro"/>
</dbReference>
<dbReference type="RefSeq" id="WP_241153279.1">
    <property type="nucleotide sequence ID" value="NZ_JACIJB010000009.1"/>
</dbReference>
<dbReference type="PANTHER" id="PTHR11063:SF8">
    <property type="entry name" value="DELTA-1-PYRROLINE-5-CARBOXYLATE SYNTHASE"/>
    <property type="match status" value="1"/>
</dbReference>
<dbReference type="NCBIfam" id="NF001221">
    <property type="entry name" value="PRK00197.1"/>
    <property type="match status" value="1"/>
</dbReference>
<comment type="catalytic activity">
    <reaction evidence="6 7">
        <text>L-glutamate 5-semialdehyde + phosphate + NADP(+) = L-glutamyl 5-phosphate + NADPH + H(+)</text>
        <dbReference type="Rhea" id="RHEA:19541"/>
        <dbReference type="ChEBI" id="CHEBI:15378"/>
        <dbReference type="ChEBI" id="CHEBI:43474"/>
        <dbReference type="ChEBI" id="CHEBI:57783"/>
        <dbReference type="ChEBI" id="CHEBI:58066"/>
        <dbReference type="ChEBI" id="CHEBI:58274"/>
        <dbReference type="ChEBI" id="CHEBI:58349"/>
        <dbReference type="EC" id="1.2.1.41"/>
    </reaction>
</comment>
<comment type="function">
    <text evidence="7">Catalyzes the NADPH-dependent reduction of L-glutamate 5-phosphate into L-glutamate 5-semialdehyde and phosphate. The product spontaneously undergoes cyclization to form 1-pyrroline-5-carboxylate.</text>
</comment>
<comment type="caution">
    <text evidence="9">The sequence shown here is derived from an EMBL/GenBank/DDBJ whole genome shotgun (WGS) entry which is preliminary data.</text>
</comment>
<evidence type="ECO:0000256" key="1">
    <source>
        <dbReference type="ARBA" id="ARBA00004985"/>
    </source>
</evidence>
<dbReference type="AlphaFoldDB" id="A0A7W9A4J2"/>
<dbReference type="EMBL" id="JACIJB010000009">
    <property type="protein sequence ID" value="MBB5661304.1"/>
    <property type="molecule type" value="Genomic_DNA"/>
</dbReference>
<dbReference type="GO" id="GO:0055129">
    <property type="term" value="P:L-proline biosynthetic process"/>
    <property type="evidence" value="ECO:0007669"/>
    <property type="project" value="UniProtKB-UniRule"/>
</dbReference>
<evidence type="ECO:0000256" key="3">
    <source>
        <dbReference type="ARBA" id="ARBA00022650"/>
    </source>
</evidence>
<keyword evidence="10" id="KW-1185">Reference proteome</keyword>
<dbReference type="InterPro" id="IPR016163">
    <property type="entry name" value="Ald_DH_C"/>
</dbReference>
<name>A0A7W9A4J2_9CAUL</name>
<dbReference type="InterPro" id="IPR020593">
    <property type="entry name" value="G-glutamylP_reductase_CS"/>
</dbReference>
<dbReference type="SUPFAM" id="SSF53720">
    <property type="entry name" value="ALDH-like"/>
    <property type="match status" value="1"/>
</dbReference>
<dbReference type="Gene3D" id="3.40.605.10">
    <property type="entry name" value="Aldehyde Dehydrogenase, Chain A, domain 1"/>
    <property type="match status" value="1"/>
</dbReference>
<evidence type="ECO:0000256" key="7">
    <source>
        <dbReference type="HAMAP-Rule" id="MF_00412"/>
    </source>
</evidence>
<keyword evidence="3 7" id="KW-0641">Proline biosynthesis</keyword>
<evidence type="ECO:0000313" key="9">
    <source>
        <dbReference type="EMBL" id="MBB5661304.1"/>
    </source>
</evidence>
<evidence type="ECO:0000256" key="4">
    <source>
        <dbReference type="ARBA" id="ARBA00022857"/>
    </source>
</evidence>
<comment type="subcellular location">
    <subcellularLocation>
        <location evidence="7">Cytoplasm</location>
    </subcellularLocation>
</comment>
<dbReference type="GO" id="GO:0004350">
    <property type="term" value="F:glutamate-5-semialdehyde dehydrogenase activity"/>
    <property type="evidence" value="ECO:0007669"/>
    <property type="project" value="UniProtKB-UniRule"/>
</dbReference>
<sequence length="433" mass="45021">MTQTAEIAPDRPTDSTLEADMLALGRKARAAARDLGLASPETRTHAIAGMARALKARSAEVLEANAADLEAARAKGMAAAMMDRLALDEKRLDGVIAALEKIAAIPDPVGIETARWTPDNGLDIARVRTPIGVLAIIYESRPNVTADAAALAVRAGNAVILRGGSECLRSNLAIHGALAEGLEQAGLSPDCVQIVTTRDRAAVGHILQGLNGSIDLLIPRGGRSLVERVQAEARVAVLGHLEGVNHVYVDASADPDMARDVVVNAKMRRVSVCGAAETLLVDKAGAERLLPGIAEALKAAGCELRADPAARALIPDATEATDADWPTEYLAAILAVKLVDGVDGALDHIAQFGSGHTEAIVASDEGVLERFLARADAGIVLANASTQYADGGEFGFGGEIGISTDRLHARGPVGAEQLTSFKYVVRGKGHARP</sequence>
<dbReference type="InterPro" id="IPR016161">
    <property type="entry name" value="Ald_DH/histidinol_DH"/>
</dbReference>
<dbReference type="Gene3D" id="3.40.309.10">
    <property type="entry name" value="Aldehyde Dehydrogenase, Chain A, domain 2"/>
    <property type="match status" value="1"/>
</dbReference>
<dbReference type="CDD" id="cd07079">
    <property type="entry name" value="ALDH_F18-19_ProA-GPR"/>
    <property type="match status" value="1"/>
</dbReference>
<dbReference type="PROSITE" id="PS01223">
    <property type="entry name" value="PROA"/>
    <property type="match status" value="1"/>
</dbReference>
<protein>
    <recommendedName>
        <fullName evidence="7">Gamma-glutamyl phosphate reductase</fullName>
        <shortName evidence="7">GPR</shortName>
        <ecNumber evidence="7">1.2.1.41</ecNumber>
    </recommendedName>
    <alternativeName>
        <fullName evidence="7">Glutamate-5-semialdehyde dehydrogenase</fullName>
    </alternativeName>
    <alternativeName>
        <fullName evidence="7">Glutamyl-gamma-semialdehyde dehydrogenase</fullName>
        <shortName evidence="7">GSA dehydrogenase</shortName>
    </alternativeName>
</protein>
<dbReference type="NCBIfam" id="TIGR00407">
    <property type="entry name" value="proA"/>
    <property type="match status" value="1"/>
</dbReference>
<comment type="similarity">
    <text evidence="7">Belongs to the gamma-glutamyl phosphate reductase family.</text>
</comment>
<dbReference type="InterPro" id="IPR000965">
    <property type="entry name" value="GPR_dom"/>
</dbReference>
<dbReference type="EC" id="1.2.1.41" evidence="7"/>
<keyword evidence="5 7" id="KW-0560">Oxidoreductase</keyword>
<dbReference type="InterPro" id="IPR015590">
    <property type="entry name" value="Aldehyde_DH_dom"/>
</dbReference>
<proteinExistence type="inferred from homology"/>
<evidence type="ECO:0000256" key="5">
    <source>
        <dbReference type="ARBA" id="ARBA00023002"/>
    </source>
</evidence>
<keyword evidence="7" id="KW-0963">Cytoplasm</keyword>
<gene>
    <name evidence="7" type="primary">proA</name>
    <name evidence="9" type="ORF">FHS65_002064</name>
</gene>
<keyword evidence="4 7" id="KW-0521">NADP</keyword>
<evidence type="ECO:0000256" key="2">
    <source>
        <dbReference type="ARBA" id="ARBA00022605"/>
    </source>
</evidence>
<accession>A0A7W9A4J2</accession>
<dbReference type="Pfam" id="PF00171">
    <property type="entry name" value="Aldedh"/>
    <property type="match status" value="1"/>
</dbReference>
<dbReference type="InterPro" id="IPR016162">
    <property type="entry name" value="Ald_DH_N"/>
</dbReference>
<evidence type="ECO:0000313" key="10">
    <source>
        <dbReference type="Proteomes" id="UP000548978"/>
    </source>
</evidence>
<reference evidence="9 10" key="1">
    <citation type="submission" date="2020-08" db="EMBL/GenBank/DDBJ databases">
        <title>Genomic Encyclopedia of Type Strains, Phase IV (KMG-IV): sequencing the most valuable type-strain genomes for metagenomic binning, comparative biology and taxonomic classification.</title>
        <authorList>
            <person name="Goeker M."/>
        </authorList>
    </citation>
    <scope>NUCLEOTIDE SEQUENCE [LARGE SCALE GENOMIC DNA]</scope>
    <source>
        <strain evidence="9 10">DSM 24448</strain>
    </source>
</reference>
<evidence type="ECO:0000256" key="6">
    <source>
        <dbReference type="ARBA" id="ARBA00049024"/>
    </source>
</evidence>
<evidence type="ECO:0000259" key="8">
    <source>
        <dbReference type="Pfam" id="PF00171"/>
    </source>
</evidence>
<keyword evidence="2 7" id="KW-0028">Amino-acid biosynthesis</keyword>
<feature type="domain" description="Aldehyde dehydrogenase" evidence="8">
    <location>
        <begin position="20"/>
        <end position="300"/>
    </location>
</feature>
<dbReference type="UniPathway" id="UPA00098">
    <property type="reaction ID" value="UER00360"/>
</dbReference>